<proteinExistence type="inferred from homology"/>
<dbReference type="Ensembl" id="ENSEBUT00000020372.1">
    <property type="protein sequence ID" value="ENSEBUP00000019796.1"/>
    <property type="gene ID" value="ENSEBUG00000012298.1"/>
</dbReference>
<dbReference type="SUPFAM" id="SSF48557">
    <property type="entry name" value="L-aspartase-like"/>
    <property type="match status" value="1"/>
</dbReference>
<dbReference type="Gene3D" id="1.10.40.30">
    <property type="entry name" value="Fumarase/aspartase (C-terminal domain)"/>
    <property type="match status" value="1"/>
</dbReference>
<dbReference type="InterPro" id="IPR000362">
    <property type="entry name" value="Fumarate_lyase_fam"/>
</dbReference>
<sequence length="374" mass="41542">MCTFIFTSCLYCTVLGQHVDNIQMFCFSNLRECIVNRSVSDDTQSSVLLQVCSTLTSSVARPCWLLRNALVLFVVMDRYAVALCRDSDRLSELLCRTNVLPLGSGAIAGNPFNIDREFLRKELGFSSISLNSIDATGDRDFIAEYLFWASLLMSHLSRLASDVILFCSVEFGFISLDDAYSTGSSLMPQKKNPDSLELVRAMAGRLYGRLTGLMMQIKGLSSGYSKDLQADKEAVFDCHDTVHNVLHILTGIISTLKVNPEAMRNALSPEMLATDLAYYLVRKGVPFRKAHDTAGKAVILAESQHIPLNQMSPEALQHVSPLFDQDVLTVWNFEHSVEQYKTAGGTSRSSVLQQITKLHQWLDFTSKEANVTPG</sequence>
<dbReference type="GeneTree" id="ENSGT00950000183122"/>
<name>A0A8C4QUA7_EPTBU</name>
<dbReference type="GO" id="GO:0005829">
    <property type="term" value="C:cytosol"/>
    <property type="evidence" value="ECO:0007669"/>
    <property type="project" value="TreeGrafter"/>
</dbReference>
<keyword evidence="2" id="KW-0732">Signal</keyword>
<dbReference type="PANTHER" id="PTHR43814:SF1">
    <property type="entry name" value="ARGININOSUCCINATE LYASE"/>
    <property type="match status" value="1"/>
</dbReference>
<evidence type="ECO:0000259" key="3">
    <source>
        <dbReference type="Pfam" id="PF00206"/>
    </source>
</evidence>
<keyword evidence="6" id="KW-1185">Reference proteome</keyword>
<evidence type="ECO:0000259" key="4">
    <source>
        <dbReference type="Pfam" id="PF14698"/>
    </source>
</evidence>
<evidence type="ECO:0000313" key="5">
    <source>
        <dbReference type="Ensembl" id="ENSEBUP00000019796.1"/>
    </source>
</evidence>
<dbReference type="PRINTS" id="PR00145">
    <property type="entry name" value="ARGSUCLYASE"/>
</dbReference>
<dbReference type="Gene3D" id="1.20.200.10">
    <property type="entry name" value="Fumarase/aspartase (Central domain)"/>
    <property type="match status" value="1"/>
</dbReference>
<accession>A0A8C4QUA7</accession>
<organism evidence="5 6">
    <name type="scientific">Eptatretus burgeri</name>
    <name type="common">Inshore hagfish</name>
    <dbReference type="NCBI Taxonomy" id="7764"/>
    <lineage>
        <taxon>Eukaryota</taxon>
        <taxon>Metazoa</taxon>
        <taxon>Chordata</taxon>
        <taxon>Craniata</taxon>
        <taxon>Vertebrata</taxon>
        <taxon>Cyclostomata</taxon>
        <taxon>Myxini</taxon>
        <taxon>Myxiniformes</taxon>
        <taxon>Myxinidae</taxon>
        <taxon>Eptatretinae</taxon>
        <taxon>Eptatretus</taxon>
    </lineage>
</organism>
<dbReference type="InterPro" id="IPR029419">
    <property type="entry name" value="Arg_succ_lyase_C"/>
</dbReference>
<feature type="chain" id="PRO_5034505767" evidence="2">
    <location>
        <begin position="17"/>
        <end position="374"/>
    </location>
</feature>
<dbReference type="Pfam" id="PF14698">
    <property type="entry name" value="ASL_C2"/>
    <property type="match status" value="1"/>
</dbReference>
<dbReference type="NCBIfam" id="TIGR00838">
    <property type="entry name" value="argH"/>
    <property type="match status" value="1"/>
</dbReference>
<dbReference type="AlphaFoldDB" id="A0A8C4QUA7"/>
<reference evidence="5" key="1">
    <citation type="submission" date="2025-08" db="UniProtKB">
        <authorList>
            <consortium name="Ensembl"/>
        </authorList>
    </citation>
    <scope>IDENTIFICATION</scope>
</reference>
<feature type="domain" description="Fumarate lyase N-terminal" evidence="3">
    <location>
        <begin position="78"/>
        <end position="208"/>
    </location>
</feature>
<dbReference type="InterPro" id="IPR020557">
    <property type="entry name" value="Fumarate_lyase_CS"/>
</dbReference>
<dbReference type="PRINTS" id="PR00149">
    <property type="entry name" value="FUMRATELYASE"/>
</dbReference>
<dbReference type="InterPro" id="IPR008948">
    <property type="entry name" value="L-Aspartase-like"/>
</dbReference>
<dbReference type="PANTHER" id="PTHR43814">
    <property type="entry name" value="ARGININOSUCCINATE LYASE"/>
    <property type="match status" value="1"/>
</dbReference>
<evidence type="ECO:0000256" key="2">
    <source>
        <dbReference type="SAM" id="SignalP"/>
    </source>
</evidence>
<dbReference type="PROSITE" id="PS00163">
    <property type="entry name" value="FUMARATE_LYASES"/>
    <property type="match status" value="1"/>
</dbReference>
<dbReference type="OMA" id="PFRETHN"/>
<dbReference type="CDD" id="cd01359">
    <property type="entry name" value="Argininosuccinate_lyase"/>
    <property type="match status" value="1"/>
</dbReference>
<dbReference type="FunFam" id="1.10.40.30:FF:000001">
    <property type="entry name" value="Argininosuccinate lyase"/>
    <property type="match status" value="1"/>
</dbReference>
<evidence type="ECO:0000256" key="1">
    <source>
        <dbReference type="ARBA" id="ARBA00010755"/>
    </source>
</evidence>
<dbReference type="GO" id="GO:0042450">
    <property type="term" value="P:L-arginine biosynthetic process via ornithine"/>
    <property type="evidence" value="ECO:0007669"/>
    <property type="project" value="InterPro"/>
</dbReference>
<dbReference type="FunFam" id="1.20.200.10:FF:000015">
    <property type="entry name" value="argininosuccinate lyase isoform X2"/>
    <property type="match status" value="1"/>
</dbReference>
<feature type="signal peptide" evidence="2">
    <location>
        <begin position="1"/>
        <end position="16"/>
    </location>
</feature>
<dbReference type="InterPro" id="IPR022761">
    <property type="entry name" value="Fumarate_lyase_N"/>
</dbReference>
<reference evidence="5" key="2">
    <citation type="submission" date="2025-09" db="UniProtKB">
        <authorList>
            <consortium name="Ensembl"/>
        </authorList>
    </citation>
    <scope>IDENTIFICATION</scope>
</reference>
<evidence type="ECO:0000313" key="6">
    <source>
        <dbReference type="Proteomes" id="UP000694388"/>
    </source>
</evidence>
<comment type="similarity">
    <text evidence="1">Belongs to the lyase 1 family. Argininosuccinate lyase subfamily.</text>
</comment>
<protein>
    <submittedName>
        <fullName evidence="5">Argininosuccinate lyase</fullName>
    </submittedName>
</protein>
<dbReference type="Pfam" id="PF00206">
    <property type="entry name" value="Lyase_1"/>
    <property type="match status" value="1"/>
</dbReference>
<dbReference type="InterPro" id="IPR009049">
    <property type="entry name" value="Argininosuccinate_lyase"/>
</dbReference>
<dbReference type="GO" id="GO:0004056">
    <property type="term" value="F:argininosuccinate lyase activity"/>
    <property type="evidence" value="ECO:0007669"/>
    <property type="project" value="InterPro"/>
</dbReference>
<feature type="domain" description="Argininosuccinate lyase C-terminal" evidence="4">
    <location>
        <begin position="271"/>
        <end position="338"/>
    </location>
</feature>
<dbReference type="Proteomes" id="UP000694388">
    <property type="component" value="Unplaced"/>
</dbReference>